<dbReference type="SMART" id="SM01321">
    <property type="entry name" value="Y1_Tnp"/>
    <property type="match status" value="1"/>
</dbReference>
<dbReference type="Pfam" id="PF01797">
    <property type="entry name" value="Y1_Tnp"/>
    <property type="match status" value="1"/>
</dbReference>
<dbReference type="Gene3D" id="3.30.70.1290">
    <property type="entry name" value="Transposase IS200-like"/>
    <property type="match status" value="1"/>
</dbReference>
<feature type="domain" description="Transposase IS200-like" evidence="1">
    <location>
        <begin position="7"/>
        <end position="151"/>
    </location>
</feature>
<proteinExistence type="predicted"/>
<dbReference type="GO" id="GO:0003677">
    <property type="term" value="F:DNA binding"/>
    <property type="evidence" value="ECO:0007669"/>
    <property type="project" value="InterPro"/>
</dbReference>
<protein>
    <recommendedName>
        <fullName evidence="1">Transposase IS200-like domain-containing protein</fullName>
    </recommendedName>
</protein>
<dbReference type="Proteomes" id="UP000178104">
    <property type="component" value="Unassembled WGS sequence"/>
</dbReference>
<evidence type="ECO:0000313" key="3">
    <source>
        <dbReference type="Proteomes" id="UP000178104"/>
    </source>
</evidence>
<name>A0A1F6XLX4_9BACT</name>
<evidence type="ECO:0000313" key="2">
    <source>
        <dbReference type="EMBL" id="OGI95008.1"/>
    </source>
</evidence>
<reference evidence="2 3" key="1">
    <citation type="journal article" date="2016" name="Nat. Commun.">
        <title>Thousands of microbial genomes shed light on interconnected biogeochemical processes in an aquifer system.</title>
        <authorList>
            <person name="Anantharaman K."/>
            <person name="Brown C.T."/>
            <person name="Hug L.A."/>
            <person name="Sharon I."/>
            <person name="Castelle C.J."/>
            <person name="Probst A.J."/>
            <person name="Thomas B.C."/>
            <person name="Singh A."/>
            <person name="Wilkins M.J."/>
            <person name="Karaoz U."/>
            <person name="Brodie E.L."/>
            <person name="Williams K.H."/>
            <person name="Hubbard S.S."/>
            <person name="Banfield J.F."/>
        </authorList>
    </citation>
    <scope>NUCLEOTIDE SEQUENCE [LARGE SCALE GENOMIC DNA]</scope>
</reference>
<sequence length="235" mass="28245">MRKHPFISGSYFHIYNRGVDKRSIFMDEKDAARFLLSMKLFSYKDPVGSLELALREQESFVDVRRLQIPKNKERLVSIVEYCLNPNHFHFILKQEIDGGISEFMKRLQGGYTRYFNDKNRRSGALLQGKFKSNYAEKENYFEMIFAYVMWNYKVHNISKNKLKLVRSSEEEYEKGNFFIINPKEGNKFLEWFGGYENFYRHGKEIIDIVRESRGKKSFKDRRDNLEEIDFHFNDD</sequence>
<dbReference type="InterPro" id="IPR002686">
    <property type="entry name" value="Transposase_17"/>
</dbReference>
<evidence type="ECO:0000259" key="1">
    <source>
        <dbReference type="SMART" id="SM01321"/>
    </source>
</evidence>
<comment type="caution">
    <text evidence="2">The sequence shown here is derived from an EMBL/GenBank/DDBJ whole genome shotgun (WGS) entry which is preliminary data.</text>
</comment>
<dbReference type="SUPFAM" id="SSF143422">
    <property type="entry name" value="Transposase IS200-like"/>
    <property type="match status" value="1"/>
</dbReference>
<dbReference type="EMBL" id="MFVE01000008">
    <property type="protein sequence ID" value="OGI95008.1"/>
    <property type="molecule type" value="Genomic_DNA"/>
</dbReference>
<accession>A0A1F6XLX4</accession>
<gene>
    <name evidence="2" type="ORF">A2917_01340</name>
</gene>
<dbReference type="STRING" id="1801780.A2917_01340"/>
<dbReference type="GO" id="GO:0006313">
    <property type="term" value="P:DNA transposition"/>
    <property type="evidence" value="ECO:0007669"/>
    <property type="project" value="InterPro"/>
</dbReference>
<dbReference type="InterPro" id="IPR036515">
    <property type="entry name" value="Transposase_17_sf"/>
</dbReference>
<organism evidence="2 3">
    <name type="scientific">Candidatus Nomurabacteria bacterium RIFCSPLOWO2_01_FULL_42_17</name>
    <dbReference type="NCBI Taxonomy" id="1801780"/>
    <lineage>
        <taxon>Bacteria</taxon>
        <taxon>Candidatus Nomuraibacteriota</taxon>
    </lineage>
</organism>
<dbReference type="AlphaFoldDB" id="A0A1F6XLX4"/>
<dbReference type="PANTHER" id="PTHR34322">
    <property type="entry name" value="TRANSPOSASE, Y1_TNP DOMAIN-CONTAINING"/>
    <property type="match status" value="1"/>
</dbReference>
<dbReference type="GO" id="GO:0004803">
    <property type="term" value="F:transposase activity"/>
    <property type="evidence" value="ECO:0007669"/>
    <property type="project" value="InterPro"/>
</dbReference>
<dbReference type="PANTHER" id="PTHR34322:SF2">
    <property type="entry name" value="TRANSPOSASE IS200-LIKE DOMAIN-CONTAINING PROTEIN"/>
    <property type="match status" value="1"/>
</dbReference>